<feature type="transmembrane region" description="Helical" evidence="1">
    <location>
        <begin position="58"/>
        <end position="77"/>
    </location>
</feature>
<sequence>MSLEGYISYELQGSLSRFLLTFDGIWQAARRMSNSQTFDIGFKTEKPFELLYVSRGDAILSSIVFGFFFGFSIQVVWRAASETKRASRVSAYIIMIWLEILANTTFAVSLYRILVIGKCSYALSRKVISWCYVQKFINPSIGFFLGIIICWIVQVQCLMLIIVNRLCILIQQPSQRLTLKLVVIGVVSVVSISTSCIWIPAELQINSSYMSLNKWWDKFEKAIYLLLDLALNILFIRMVKGRLVDHGLKKYDRVMRFNQRIIIVSIGMDVLLMGVTTLKNSFVYTQFHPVTYIVKLQIEMSMSCLLIKVAHSTGINEYNTTVSDQIGPRTQSAVEVNITTQIHTQYDPAVEEEYEMSDILQKNRAIEDDRSLNLSSVNKIADDELSHV</sequence>
<gene>
    <name evidence="2" type="ORF">ARMOST_06082</name>
</gene>
<evidence type="ECO:0000313" key="2">
    <source>
        <dbReference type="EMBL" id="SJL02746.1"/>
    </source>
</evidence>
<feature type="transmembrane region" description="Helical" evidence="1">
    <location>
        <begin position="89"/>
        <end position="114"/>
    </location>
</feature>
<evidence type="ECO:0000256" key="1">
    <source>
        <dbReference type="SAM" id="Phobius"/>
    </source>
</evidence>
<keyword evidence="3" id="KW-1185">Reference proteome</keyword>
<feature type="transmembrane region" description="Helical" evidence="1">
    <location>
        <begin position="260"/>
        <end position="278"/>
    </location>
</feature>
<keyword evidence="1" id="KW-1133">Transmembrane helix</keyword>
<protein>
    <submittedName>
        <fullName evidence="2">Uncharacterized protein</fullName>
    </submittedName>
</protein>
<feature type="transmembrane region" description="Helical" evidence="1">
    <location>
        <begin position="179"/>
        <end position="201"/>
    </location>
</feature>
<feature type="transmembrane region" description="Helical" evidence="1">
    <location>
        <begin position="143"/>
        <end position="167"/>
    </location>
</feature>
<organism evidence="2 3">
    <name type="scientific">Armillaria ostoyae</name>
    <name type="common">Armillaria root rot fungus</name>
    <dbReference type="NCBI Taxonomy" id="47428"/>
    <lineage>
        <taxon>Eukaryota</taxon>
        <taxon>Fungi</taxon>
        <taxon>Dikarya</taxon>
        <taxon>Basidiomycota</taxon>
        <taxon>Agaricomycotina</taxon>
        <taxon>Agaricomycetes</taxon>
        <taxon>Agaricomycetidae</taxon>
        <taxon>Agaricales</taxon>
        <taxon>Marasmiineae</taxon>
        <taxon>Physalacriaceae</taxon>
        <taxon>Armillaria</taxon>
    </lineage>
</organism>
<dbReference type="AlphaFoldDB" id="A0A284R220"/>
<dbReference type="PANTHER" id="PTHR35179">
    <property type="entry name" value="PROTEIN CBG02620"/>
    <property type="match status" value="1"/>
</dbReference>
<proteinExistence type="predicted"/>
<dbReference type="OMA" id="KTHRGNE"/>
<feature type="transmembrane region" description="Helical" evidence="1">
    <location>
        <begin position="221"/>
        <end position="239"/>
    </location>
</feature>
<accession>A0A284R220</accession>
<keyword evidence="1" id="KW-0472">Membrane</keyword>
<dbReference type="PANTHER" id="PTHR35179:SF1">
    <property type="entry name" value="INTEGRAL MEMBRANE PROTEIN"/>
    <property type="match status" value="1"/>
</dbReference>
<name>A0A284R220_ARMOS</name>
<reference evidence="3" key="1">
    <citation type="journal article" date="2017" name="Nat. Ecol. Evol.">
        <title>Genome expansion and lineage-specific genetic innovations in the forest pathogenic fungi Armillaria.</title>
        <authorList>
            <person name="Sipos G."/>
            <person name="Prasanna A.N."/>
            <person name="Walter M.C."/>
            <person name="O'Connor E."/>
            <person name="Balint B."/>
            <person name="Krizsan K."/>
            <person name="Kiss B."/>
            <person name="Hess J."/>
            <person name="Varga T."/>
            <person name="Slot J."/>
            <person name="Riley R."/>
            <person name="Boka B."/>
            <person name="Rigling D."/>
            <person name="Barry K."/>
            <person name="Lee J."/>
            <person name="Mihaltcheva S."/>
            <person name="LaButti K."/>
            <person name="Lipzen A."/>
            <person name="Waldron R."/>
            <person name="Moloney N.M."/>
            <person name="Sperisen C."/>
            <person name="Kredics L."/>
            <person name="Vagvoelgyi C."/>
            <person name="Patrignani A."/>
            <person name="Fitzpatrick D."/>
            <person name="Nagy I."/>
            <person name="Doyle S."/>
            <person name="Anderson J.B."/>
            <person name="Grigoriev I.V."/>
            <person name="Gueldener U."/>
            <person name="Muensterkoetter M."/>
            <person name="Nagy L.G."/>
        </authorList>
    </citation>
    <scope>NUCLEOTIDE SEQUENCE [LARGE SCALE GENOMIC DNA]</scope>
    <source>
        <strain evidence="3">C18/9</strain>
    </source>
</reference>
<dbReference type="OrthoDB" id="3205825at2759"/>
<dbReference type="EMBL" id="FUEG01000003">
    <property type="protein sequence ID" value="SJL02746.1"/>
    <property type="molecule type" value="Genomic_DNA"/>
</dbReference>
<keyword evidence="1" id="KW-0812">Transmembrane</keyword>
<evidence type="ECO:0000313" key="3">
    <source>
        <dbReference type="Proteomes" id="UP000219338"/>
    </source>
</evidence>
<dbReference type="Proteomes" id="UP000219338">
    <property type="component" value="Unassembled WGS sequence"/>
</dbReference>